<feature type="domain" description="Probable transposase IS891/IS1136/IS1341" evidence="6">
    <location>
        <begin position="213"/>
        <end position="349"/>
    </location>
</feature>
<dbReference type="GeneID" id="65560843"/>
<name>A0A8F5C2M0_9CREN</name>
<dbReference type="GO" id="GO:0006310">
    <property type="term" value="P:DNA recombination"/>
    <property type="evidence" value="ECO:0007669"/>
    <property type="project" value="UniProtKB-KW"/>
</dbReference>
<dbReference type="InterPro" id="IPR010095">
    <property type="entry name" value="Cas12f1-like_TNB"/>
</dbReference>
<evidence type="ECO:0000313" key="10">
    <source>
        <dbReference type="Proteomes" id="UP000694036"/>
    </source>
</evidence>
<evidence type="ECO:0000256" key="2">
    <source>
        <dbReference type="ARBA" id="ARBA00022578"/>
    </source>
</evidence>
<evidence type="ECO:0000256" key="3">
    <source>
        <dbReference type="ARBA" id="ARBA00023125"/>
    </source>
</evidence>
<feature type="domain" description="Cas12f1-like TNB" evidence="7">
    <location>
        <begin position="364"/>
        <end position="427"/>
    </location>
</feature>
<sequence length="479" mass="55658">MAPPSGQLTEDEEREPTITPAIPEGGVHEVKFGNRRTNVLRLLPNGHQHKKLLKLADVSAKLFNEINYERRQQFFHGEEVDFKGTWGKYYEKYKNILGVNAQAVMQKNNEAWSSFFSLLKLKKEGKLPHMDHVSPPRYWKDRENKKRKRILMVRQDRYEVDEERKKLILKDFDMEIDFEGRLRWYGKQGRPEIIYDEDVNKWYVHIPVEVGVETTKRGKQSKHAAHGERKSIQVVLPQGNKVASIDLGVNILASVIVDDGTWLLYKGVRAKEDYFYFEKRIAEVQSLADKARSVDEYGAYEELSREKRRLFEKLQRRFLHLYRTLASGIVEELHKLGVSTIYIGYPYNISQDRGNKYTVNVWSYRKLIEAIELKAQEYGMRVYEVVEYNTSRFCVYHNVEVTRKPRGVVYCSLGHKLHSDLNGALNILRKGTGKIINSIKKPLSFIVDHNRIAPIKGSNALDPSRTLAPFRTGSGSDEH</sequence>
<dbReference type="GO" id="GO:0032196">
    <property type="term" value="P:transposition"/>
    <property type="evidence" value="ECO:0007669"/>
    <property type="project" value="UniProtKB-KW"/>
</dbReference>
<dbReference type="Proteomes" id="UP000694036">
    <property type="component" value="Chromosome"/>
</dbReference>
<dbReference type="Pfam" id="PF07282">
    <property type="entry name" value="Cas12f1-like_TNB"/>
    <property type="match status" value="1"/>
</dbReference>
<evidence type="ECO:0000313" key="9">
    <source>
        <dbReference type="EMBL" id="QXJ35906.1"/>
    </source>
</evidence>
<evidence type="ECO:0000313" key="8">
    <source>
        <dbReference type="EMBL" id="QXJ32778.1"/>
    </source>
</evidence>
<evidence type="ECO:0000259" key="7">
    <source>
        <dbReference type="Pfam" id="PF07282"/>
    </source>
</evidence>
<dbReference type="Proteomes" id="UP000693941">
    <property type="component" value="Chromosome"/>
</dbReference>
<evidence type="ECO:0000259" key="6">
    <source>
        <dbReference type="Pfam" id="PF01385"/>
    </source>
</evidence>
<keyword evidence="2" id="KW-0815">Transposition</keyword>
<evidence type="ECO:0000256" key="1">
    <source>
        <dbReference type="ARBA" id="ARBA00008761"/>
    </source>
</evidence>
<comment type="similarity">
    <text evidence="1">In the C-terminal section; belongs to the transposase 35 family.</text>
</comment>
<feature type="region of interest" description="Disordered" evidence="5">
    <location>
        <begin position="1"/>
        <end position="25"/>
    </location>
</feature>
<evidence type="ECO:0000256" key="5">
    <source>
        <dbReference type="SAM" id="MobiDB-lite"/>
    </source>
</evidence>
<protein>
    <submittedName>
        <fullName evidence="9">ISC1476 family transposase</fullName>
    </submittedName>
</protein>
<organism evidence="9 10">
    <name type="scientific">Saccharolobus shibatae</name>
    <dbReference type="NCBI Taxonomy" id="2286"/>
    <lineage>
        <taxon>Archaea</taxon>
        <taxon>Thermoproteota</taxon>
        <taxon>Thermoprotei</taxon>
        <taxon>Sulfolobales</taxon>
        <taxon>Sulfolobaceae</taxon>
        <taxon>Saccharolobus</taxon>
    </lineage>
</organism>
<dbReference type="EMBL" id="CP077715">
    <property type="protein sequence ID" value="QXJ32778.1"/>
    <property type="molecule type" value="Genomic_DNA"/>
</dbReference>
<dbReference type="RefSeq" id="WP_261310058.1">
    <property type="nucleotide sequence ID" value="NZ_CP077713.1"/>
</dbReference>
<accession>A0A8F5C2M0</accession>
<proteinExistence type="inferred from homology"/>
<dbReference type="EMBL" id="CP077713">
    <property type="protein sequence ID" value="QXJ35906.1"/>
    <property type="molecule type" value="Genomic_DNA"/>
</dbReference>
<gene>
    <name evidence="8" type="ORF">J5U21_02429</name>
    <name evidence="9" type="ORF">J5U22_02453</name>
</gene>
<dbReference type="GO" id="GO:0003677">
    <property type="term" value="F:DNA binding"/>
    <property type="evidence" value="ECO:0007669"/>
    <property type="project" value="UniProtKB-KW"/>
</dbReference>
<keyword evidence="10" id="KW-1185">Reference proteome</keyword>
<dbReference type="InterPro" id="IPR001959">
    <property type="entry name" value="Transposase"/>
</dbReference>
<reference evidence="9 10" key="1">
    <citation type="journal article" date="2021" name="Environ. Microbiol.">
        <title>New insights into the diversity and evolution of the archaeal mobilome from three complete genomes of Saccharolobus shibatae.</title>
        <authorList>
            <person name="Medvedeva S."/>
            <person name="Brandt D."/>
            <person name="Cvirkaite-Krupovic V."/>
            <person name="Liu Y."/>
            <person name="Severinov K."/>
            <person name="Ishino S."/>
            <person name="Ishino Y."/>
            <person name="Prangishvili D."/>
            <person name="Kalinowski J."/>
            <person name="Krupovic M."/>
        </authorList>
    </citation>
    <scope>NUCLEOTIDE SEQUENCE [LARGE SCALE GENOMIC DNA]</scope>
    <source>
        <strain evidence="8">BEU9</strain>
        <strain evidence="9 10">S38A</strain>
    </source>
</reference>
<dbReference type="NCBIfam" id="NF040570">
    <property type="entry name" value="guided_TnpB"/>
    <property type="match status" value="1"/>
</dbReference>
<evidence type="ECO:0000256" key="4">
    <source>
        <dbReference type="ARBA" id="ARBA00023172"/>
    </source>
</evidence>
<dbReference type="AlphaFoldDB" id="A0A8F5C2M0"/>
<keyword evidence="4" id="KW-0233">DNA recombination</keyword>
<keyword evidence="3" id="KW-0238">DNA-binding</keyword>
<dbReference type="Pfam" id="PF01385">
    <property type="entry name" value="OrfB_IS605"/>
    <property type="match status" value="1"/>
</dbReference>